<keyword evidence="2" id="KW-1185">Reference proteome</keyword>
<gene>
    <name evidence="1" type="ORF">EB796_012941</name>
</gene>
<reference evidence="1" key="1">
    <citation type="submission" date="2020-06" db="EMBL/GenBank/DDBJ databases">
        <title>Draft genome of Bugula neritina, a colonial animal packing powerful symbionts and potential medicines.</title>
        <authorList>
            <person name="Rayko M."/>
        </authorList>
    </citation>
    <scope>NUCLEOTIDE SEQUENCE [LARGE SCALE GENOMIC DNA]</scope>
    <source>
        <strain evidence="1">Kwan_BN1</strain>
    </source>
</reference>
<name>A0A7J7JQW6_BUGNE</name>
<protein>
    <submittedName>
        <fullName evidence="1">Uncharacterized protein</fullName>
    </submittedName>
</protein>
<evidence type="ECO:0000313" key="1">
    <source>
        <dbReference type="EMBL" id="KAF6028749.1"/>
    </source>
</evidence>
<organism evidence="1 2">
    <name type="scientific">Bugula neritina</name>
    <name type="common">Brown bryozoan</name>
    <name type="synonym">Sertularia neritina</name>
    <dbReference type="NCBI Taxonomy" id="10212"/>
    <lineage>
        <taxon>Eukaryota</taxon>
        <taxon>Metazoa</taxon>
        <taxon>Spiralia</taxon>
        <taxon>Lophotrochozoa</taxon>
        <taxon>Bryozoa</taxon>
        <taxon>Gymnolaemata</taxon>
        <taxon>Cheilostomatida</taxon>
        <taxon>Flustrina</taxon>
        <taxon>Buguloidea</taxon>
        <taxon>Bugulidae</taxon>
        <taxon>Bugula</taxon>
    </lineage>
</organism>
<proteinExistence type="predicted"/>
<comment type="caution">
    <text evidence="1">The sequence shown here is derived from an EMBL/GenBank/DDBJ whole genome shotgun (WGS) entry which is preliminary data.</text>
</comment>
<dbReference type="AlphaFoldDB" id="A0A7J7JQW6"/>
<evidence type="ECO:0000313" key="2">
    <source>
        <dbReference type="Proteomes" id="UP000593567"/>
    </source>
</evidence>
<dbReference type="EMBL" id="VXIV02001916">
    <property type="protein sequence ID" value="KAF6028749.1"/>
    <property type="molecule type" value="Genomic_DNA"/>
</dbReference>
<dbReference type="Proteomes" id="UP000593567">
    <property type="component" value="Unassembled WGS sequence"/>
</dbReference>
<sequence>MTPTNEEDYTDTPTQRRVQNSHFELLLTNIDFDLLCNRTVLSADPKHLPFGIWLRLESHRSPAVYLCATRKDTAS</sequence>
<accession>A0A7J7JQW6</accession>